<evidence type="ECO:0000259" key="2">
    <source>
        <dbReference type="Pfam" id="PF12146"/>
    </source>
</evidence>
<organism evidence="3 4">
    <name type="scientific">Halopenitus salinus</name>
    <dbReference type="NCBI Taxonomy" id="1198295"/>
    <lineage>
        <taxon>Archaea</taxon>
        <taxon>Methanobacteriati</taxon>
        <taxon>Methanobacteriota</taxon>
        <taxon>Stenosarchaea group</taxon>
        <taxon>Halobacteria</taxon>
        <taxon>Halobacteriales</taxon>
        <taxon>Haloferacaceae</taxon>
        <taxon>Halopenitus</taxon>
    </lineage>
</organism>
<gene>
    <name evidence="3" type="ORF">ACFQE9_11085</name>
</gene>
<keyword evidence="1 3" id="KW-0378">Hydrolase</keyword>
<dbReference type="InterPro" id="IPR050261">
    <property type="entry name" value="FrsA_esterase"/>
</dbReference>
<reference evidence="3 4" key="1">
    <citation type="journal article" date="2019" name="Int. J. Syst. Evol. Microbiol.">
        <title>The Global Catalogue of Microorganisms (GCM) 10K type strain sequencing project: providing services to taxonomists for standard genome sequencing and annotation.</title>
        <authorList>
            <consortium name="The Broad Institute Genomics Platform"/>
            <consortium name="The Broad Institute Genome Sequencing Center for Infectious Disease"/>
            <person name="Wu L."/>
            <person name="Ma J."/>
        </authorList>
    </citation>
    <scope>NUCLEOTIDE SEQUENCE [LARGE SCALE GENOMIC DNA]</scope>
    <source>
        <strain evidence="3 4">SKJ47</strain>
    </source>
</reference>
<proteinExistence type="predicted"/>
<dbReference type="EMBL" id="JBHSXL010000009">
    <property type="protein sequence ID" value="MFC6893142.1"/>
    <property type="molecule type" value="Genomic_DNA"/>
</dbReference>
<evidence type="ECO:0000256" key="1">
    <source>
        <dbReference type="ARBA" id="ARBA00022801"/>
    </source>
</evidence>
<dbReference type="InterPro" id="IPR022742">
    <property type="entry name" value="Hydrolase_4"/>
</dbReference>
<dbReference type="GO" id="GO:0016788">
    <property type="term" value="F:hydrolase activity, acting on ester bonds"/>
    <property type="evidence" value="ECO:0007669"/>
    <property type="project" value="UniProtKB-ARBA"/>
</dbReference>
<dbReference type="PANTHER" id="PTHR22946">
    <property type="entry name" value="DIENELACTONE HYDROLASE DOMAIN-CONTAINING PROTEIN-RELATED"/>
    <property type="match status" value="1"/>
</dbReference>
<evidence type="ECO:0000313" key="3">
    <source>
        <dbReference type="EMBL" id="MFC6893142.1"/>
    </source>
</evidence>
<dbReference type="InterPro" id="IPR029058">
    <property type="entry name" value="AB_hydrolase_fold"/>
</dbReference>
<protein>
    <submittedName>
        <fullName evidence="3">Alpha/beta hydrolase</fullName>
    </submittedName>
</protein>
<dbReference type="AlphaFoldDB" id="A0ABD5V0R8"/>
<dbReference type="PANTHER" id="PTHR22946:SF9">
    <property type="entry name" value="POLYKETIDE TRANSFERASE AF380"/>
    <property type="match status" value="1"/>
</dbReference>
<feature type="domain" description="Serine aminopeptidase S33" evidence="2">
    <location>
        <begin position="68"/>
        <end position="277"/>
    </location>
</feature>
<sequence length="311" mass="33571">MSRRTPRNRAQRDLDRPARERYATRSLTFEIGGDTCRGTLYLPSGTPDPPVVVMGPELGADRSFGLPAVAERFAAAGYAAFRFDYRGFGDSGGSDRRIAPVHHREDYDAAVDRVRRIDDLGPGVALYGSGLGALHALRAASDRRDVDAVLAITPLLDGRALLRRRAAKPFLAAMATGVRDATIGRLGGGRTVPIVGGEADRAVLTDPGAKRGYLDLVDRESTWRNETPARSLVSLARARLGDRIEDVHAPTLMLAGDRDALAPEPAVESAADRLPSSTYVRMPADHWSVYGADFEPAVGHQIAFLRDAFDA</sequence>
<dbReference type="Gene3D" id="3.40.50.1820">
    <property type="entry name" value="alpha/beta hydrolase"/>
    <property type="match status" value="1"/>
</dbReference>
<keyword evidence="4" id="KW-1185">Reference proteome</keyword>
<dbReference type="Pfam" id="PF12146">
    <property type="entry name" value="Hydrolase_4"/>
    <property type="match status" value="1"/>
</dbReference>
<comment type="caution">
    <text evidence="3">The sequence shown here is derived from an EMBL/GenBank/DDBJ whole genome shotgun (WGS) entry which is preliminary data.</text>
</comment>
<dbReference type="Proteomes" id="UP001596296">
    <property type="component" value="Unassembled WGS sequence"/>
</dbReference>
<dbReference type="RefSeq" id="WP_379744396.1">
    <property type="nucleotide sequence ID" value="NZ_JBHSXL010000009.1"/>
</dbReference>
<accession>A0ABD5V0R8</accession>
<dbReference type="SUPFAM" id="SSF53474">
    <property type="entry name" value="alpha/beta-Hydrolases"/>
    <property type="match status" value="1"/>
</dbReference>
<evidence type="ECO:0000313" key="4">
    <source>
        <dbReference type="Proteomes" id="UP001596296"/>
    </source>
</evidence>
<name>A0ABD5V0R8_9EURY</name>